<feature type="compositionally biased region" description="Polar residues" evidence="1">
    <location>
        <begin position="255"/>
        <end position="272"/>
    </location>
</feature>
<dbReference type="InterPro" id="IPR035899">
    <property type="entry name" value="DBL_dom_sf"/>
</dbReference>
<evidence type="ECO:0000256" key="1">
    <source>
        <dbReference type="SAM" id="MobiDB-lite"/>
    </source>
</evidence>
<feature type="compositionally biased region" description="Low complexity" evidence="1">
    <location>
        <begin position="305"/>
        <end position="356"/>
    </location>
</feature>
<feature type="compositionally biased region" description="Low complexity" evidence="1">
    <location>
        <begin position="379"/>
        <end position="391"/>
    </location>
</feature>
<feature type="compositionally biased region" description="Polar residues" evidence="1">
    <location>
        <begin position="460"/>
        <end position="471"/>
    </location>
</feature>
<feature type="region of interest" description="Disordered" evidence="1">
    <location>
        <begin position="460"/>
        <end position="481"/>
    </location>
</feature>
<feature type="compositionally biased region" description="Polar residues" evidence="1">
    <location>
        <begin position="232"/>
        <end position="247"/>
    </location>
</feature>
<accession>A0A151ZD33</accession>
<name>A0A151ZD33_TIELA</name>
<evidence type="ECO:0000259" key="2">
    <source>
        <dbReference type="PROSITE" id="PS50010"/>
    </source>
</evidence>
<gene>
    <name evidence="3" type="ORF">DLAC_07655</name>
</gene>
<dbReference type="OMA" id="RCWQENI"/>
<dbReference type="Proteomes" id="UP000076078">
    <property type="component" value="Unassembled WGS sequence"/>
</dbReference>
<dbReference type="GO" id="GO:0005737">
    <property type="term" value="C:cytoplasm"/>
    <property type="evidence" value="ECO:0007669"/>
    <property type="project" value="TreeGrafter"/>
</dbReference>
<sequence>MSTEPTKFGGVPLPFFKTQSKGGTILKPIPSSTTPDTDKKQSNTTTTHQQAQSPSDDPNSNQEELKKKRKFSIKTLKRDSSSKKEQSEFAISAPVFKSSTSLQIQDGEIISNHINHEGEQTPLSPPQQNLTHLAKIALGNSPPLLNVNGTQTHNNNNNNNNNHNNLIKPTSPPSSNPITPERISPRPPVPKKTYESSSINNSPNQSTATSPTITTNQKPPIQKPPVPKKTYDTSSINNTQNDNQTTVFKGRERSQSTPNKVEQTHTNSSGVTSPPVPARLSLKTQPVSNSHTNSSGMTSPPIIPPRNRSPSTSNSNIPTYNNHNSNNSYNNTLVISPMNLTPSPSNTSPSNISPPLRSFQTKHSASSVPIVNQTDDDSNNTLNNSNESNSSDQRKKTMRMQLLTRKSATFNLSSDTVNVDEDEDTYSQDLDDDSSNTTTSSSNNDGSNMELVDVVEQDLDSSNNSAGSGHNTIGKKKSFFGGNNKSKETLDQIREMVDRLSVDVKIESRRSQLPKFDQIKQISNRVIVEIIETEADYLEDLEIIISLYQSAMNSEIIKSNTKVTDTEVQTVFSNVQDIYNLNDRFYQMLLQIIPEIQKDQDYPNIEDIFFRNANDFQLYSIYLSNQESSIKLLKQWENNSLVNNCLQMIKLLPSSKNLGISSYLIKPVQRLCKYPLLLRELKKSVPEENPHHRAYERSAKLMESIVSAINGKIAMEEKINSLIQTMGKEYENILISKILIKEGKMKVLNEETNNIKEIMAYLLEDKLIFHSKGKFKKKVIVLYFEKILNIQNKENLVQNGIDITYMVGEIEQAFKLILSCESYSSKLLWIQEIEDSIHADKIRKGKFTSSY</sequence>
<feature type="region of interest" description="Disordered" evidence="1">
    <location>
        <begin position="1"/>
        <end position="89"/>
    </location>
</feature>
<comment type="caution">
    <text evidence="3">The sequence shown here is derived from an EMBL/GenBank/DDBJ whole genome shotgun (WGS) entry which is preliminary data.</text>
</comment>
<feature type="compositionally biased region" description="Low complexity" evidence="1">
    <location>
        <begin position="153"/>
        <end position="165"/>
    </location>
</feature>
<dbReference type="InParanoid" id="A0A151ZD33"/>
<dbReference type="SUPFAM" id="SSF48065">
    <property type="entry name" value="DBL homology domain (DH-domain)"/>
    <property type="match status" value="1"/>
</dbReference>
<organism evidence="3 4">
    <name type="scientific">Tieghemostelium lacteum</name>
    <name type="common">Slime mold</name>
    <name type="synonym">Dictyostelium lacteum</name>
    <dbReference type="NCBI Taxonomy" id="361077"/>
    <lineage>
        <taxon>Eukaryota</taxon>
        <taxon>Amoebozoa</taxon>
        <taxon>Evosea</taxon>
        <taxon>Eumycetozoa</taxon>
        <taxon>Dictyostelia</taxon>
        <taxon>Dictyosteliales</taxon>
        <taxon>Raperosteliaceae</taxon>
        <taxon>Tieghemostelium</taxon>
    </lineage>
</organism>
<feature type="region of interest" description="Disordered" evidence="1">
    <location>
        <begin position="141"/>
        <end position="397"/>
    </location>
</feature>
<dbReference type="Pfam" id="PF00621">
    <property type="entry name" value="RhoGEF"/>
    <property type="match status" value="1"/>
</dbReference>
<feature type="compositionally biased region" description="Acidic residues" evidence="1">
    <location>
        <begin position="418"/>
        <end position="434"/>
    </location>
</feature>
<feature type="domain" description="DH" evidence="2">
    <location>
        <begin position="522"/>
        <end position="712"/>
    </location>
</feature>
<dbReference type="PROSITE" id="PS50010">
    <property type="entry name" value="DH_2"/>
    <property type="match status" value="1"/>
</dbReference>
<dbReference type="Gene3D" id="2.30.29.30">
    <property type="entry name" value="Pleckstrin-homology domain (PH domain)/Phosphotyrosine-binding domain (PTB)"/>
    <property type="match status" value="1"/>
</dbReference>
<dbReference type="OrthoDB" id="1716625at2759"/>
<dbReference type="SMART" id="SM00325">
    <property type="entry name" value="RhoGEF"/>
    <property type="match status" value="1"/>
</dbReference>
<dbReference type="PANTHER" id="PTHR12673:SF254">
    <property type="entry name" value="RHOGEF DOMAIN-CONTAINING PROTEIN GXCH"/>
    <property type="match status" value="1"/>
</dbReference>
<keyword evidence="4" id="KW-1185">Reference proteome</keyword>
<dbReference type="EMBL" id="LODT01000034">
    <property type="protein sequence ID" value="KYQ91850.1"/>
    <property type="molecule type" value="Genomic_DNA"/>
</dbReference>
<dbReference type="GO" id="GO:0005085">
    <property type="term" value="F:guanyl-nucleotide exchange factor activity"/>
    <property type="evidence" value="ECO:0007669"/>
    <property type="project" value="InterPro"/>
</dbReference>
<dbReference type="SUPFAM" id="SSF50729">
    <property type="entry name" value="PH domain-like"/>
    <property type="match status" value="1"/>
</dbReference>
<reference evidence="3 4" key="1">
    <citation type="submission" date="2015-12" db="EMBL/GenBank/DDBJ databases">
        <title>Dictyostelia acquired genes for synthesis and detection of signals that induce cell-type specialization by lateral gene transfer from prokaryotes.</title>
        <authorList>
            <person name="Gloeckner G."/>
            <person name="Schaap P."/>
        </authorList>
    </citation>
    <scope>NUCLEOTIDE SEQUENCE [LARGE SCALE GENOMIC DNA]</scope>
    <source>
        <strain evidence="3 4">TK</strain>
    </source>
</reference>
<evidence type="ECO:0000313" key="3">
    <source>
        <dbReference type="EMBL" id="KYQ91850.1"/>
    </source>
</evidence>
<feature type="compositionally biased region" description="Low complexity" evidence="1">
    <location>
        <begin position="435"/>
        <end position="448"/>
    </location>
</feature>
<dbReference type="CDD" id="cd00160">
    <property type="entry name" value="RhoGEF"/>
    <property type="match status" value="1"/>
</dbReference>
<feature type="compositionally biased region" description="Polar residues" evidence="1">
    <location>
        <begin position="358"/>
        <end position="371"/>
    </location>
</feature>
<feature type="compositionally biased region" description="Polar residues" evidence="1">
    <location>
        <begin position="195"/>
        <end position="216"/>
    </location>
</feature>
<dbReference type="InterPro" id="IPR011993">
    <property type="entry name" value="PH-like_dom_sf"/>
</dbReference>
<feature type="compositionally biased region" description="Polar residues" evidence="1">
    <location>
        <begin position="42"/>
        <end position="62"/>
    </location>
</feature>
<dbReference type="PANTHER" id="PTHR12673">
    <property type="entry name" value="FACIOGENITAL DYSPLASIA PROTEIN"/>
    <property type="match status" value="1"/>
</dbReference>
<feature type="region of interest" description="Disordered" evidence="1">
    <location>
        <begin position="414"/>
        <end position="448"/>
    </location>
</feature>
<evidence type="ECO:0000313" key="4">
    <source>
        <dbReference type="Proteomes" id="UP000076078"/>
    </source>
</evidence>
<protein>
    <recommendedName>
        <fullName evidence="2">DH domain-containing protein</fullName>
    </recommendedName>
</protein>
<dbReference type="AlphaFoldDB" id="A0A151ZD33"/>
<feature type="compositionally biased region" description="Basic and acidic residues" evidence="1">
    <location>
        <begin position="76"/>
        <end position="87"/>
    </location>
</feature>
<feature type="compositionally biased region" description="Polar residues" evidence="1">
    <location>
        <begin position="282"/>
        <end position="297"/>
    </location>
</feature>
<dbReference type="Gene3D" id="1.20.900.10">
    <property type="entry name" value="Dbl homology (DH) domain"/>
    <property type="match status" value="1"/>
</dbReference>
<dbReference type="InterPro" id="IPR051092">
    <property type="entry name" value="FYVE_RhoGEF_PH"/>
</dbReference>
<proteinExistence type="predicted"/>
<dbReference type="InterPro" id="IPR000219">
    <property type="entry name" value="DH_dom"/>
</dbReference>
<dbReference type="STRING" id="361077.A0A151ZD33"/>